<dbReference type="GO" id="GO:0016810">
    <property type="term" value="F:hydrolase activity, acting on carbon-nitrogen (but not peptide) bonds"/>
    <property type="evidence" value="ECO:0007669"/>
    <property type="project" value="InterPro"/>
</dbReference>
<dbReference type="PANTHER" id="PTHR43135:SF3">
    <property type="entry name" value="ALPHA-D-RIBOSE 1-METHYLPHOSPHONATE 5-TRIPHOSPHATE DIPHOSPHATASE"/>
    <property type="match status" value="1"/>
</dbReference>
<evidence type="ECO:0000313" key="2">
    <source>
        <dbReference type="EMBL" id="SDJ10853.1"/>
    </source>
</evidence>
<dbReference type="InterPro" id="IPR006680">
    <property type="entry name" value="Amidohydro-rel"/>
</dbReference>
<name>A0A1G8R1Y2_9BACI</name>
<protein>
    <submittedName>
        <fullName evidence="2">Imidazolonepropionase</fullName>
    </submittedName>
</protein>
<accession>A0A1G8R1Y2</accession>
<dbReference type="PANTHER" id="PTHR43135">
    <property type="entry name" value="ALPHA-D-RIBOSE 1-METHYLPHOSPHONATE 5-TRIPHOSPHATE DIPHOSPHATASE"/>
    <property type="match status" value="1"/>
</dbReference>
<dbReference type="EMBL" id="FNEV01000002">
    <property type="protein sequence ID" value="SDJ10853.1"/>
    <property type="molecule type" value="Genomic_DNA"/>
</dbReference>
<keyword evidence="3" id="KW-1185">Reference proteome</keyword>
<dbReference type="SUPFAM" id="SSF51556">
    <property type="entry name" value="Metallo-dependent hydrolases"/>
    <property type="match status" value="1"/>
</dbReference>
<dbReference type="Gene3D" id="3.20.20.140">
    <property type="entry name" value="Metal-dependent hydrolases"/>
    <property type="match status" value="1"/>
</dbReference>
<dbReference type="InterPro" id="IPR011059">
    <property type="entry name" value="Metal-dep_hydrolase_composite"/>
</dbReference>
<organism evidence="2 3">
    <name type="scientific">Salimicrobium halophilum</name>
    <dbReference type="NCBI Taxonomy" id="86666"/>
    <lineage>
        <taxon>Bacteria</taxon>
        <taxon>Bacillati</taxon>
        <taxon>Bacillota</taxon>
        <taxon>Bacilli</taxon>
        <taxon>Bacillales</taxon>
        <taxon>Bacillaceae</taxon>
        <taxon>Salimicrobium</taxon>
    </lineage>
</organism>
<dbReference type="InterPro" id="IPR051781">
    <property type="entry name" value="Metallo-dep_Hydrolase"/>
</dbReference>
<reference evidence="3" key="1">
    <citation type="submission" date="2016-10" db="EMBL/GenBank/DDBJ databases">
        <authorList>
            <person name="Varghese N."/>
            <person name="Submissions S."/>
        </authorList>
    </citation>
    <scope>NUCLEOTIDE SEQUENCE [LARGE SCALE GENOMIC DNA]</scope>
    <source>
        <strain evidence="3">DSM 4771</strain>
    </source>
</reference>
<proteinExistence type="predicted"/>
<dbReference type="STRING" id="86666.SAMN04490247_0764"/>
<feature type="domain" description="Amidohydrolase-related" evidence="1">
    <location>
        <begin position="50"/>
        <end position="373"/>
    </location>
</feature>
<evidence type="ECO:0000313" key="3">
    <source>
        <dbReference type="Proteomes" id="UP000199225"/>
    </source>
</evidence>
<evidence type="ECO:0000259" key="1">
    <source>
        <dbReference type="Pfam" id="PF01979"/>
    </source>
</evidence>
<dbReference type="RefSeq" id="WP_093192253.1">
    <property type="nucleotide sequence ID" value="NZ_FNEV01000002.1"/>
</dbReference>
<dbReference type="SUPFAM" id="SSF51338">
    <property type="entry name" value="Composite domain of metallo-dependent hydrolases"/>
    <property type="match status" value="1"/>
</dbReference>
<dbReference type="Pfam" id="PF01979">
    <property type="entry name" value="Amidohydro_1"/>
    <property type="match status" value="1"/>
</dbReference>
<dbReference type="Proteomes" id="UP000199225">
    <property type="component" value="Unassembled WGS sequence"/>
</dbReference>
<sequence length="378" mass="40971">MKVIKNVTIMTSAGKTIPSGSVKVEHGTIHEIGDDINEVGCEIIDGKGGVLTPGLIDPHTHLGIDEEGYGWEGADFNETSSPVTPHMRAIDGINPWDRGLLDASEAGITTVHVLPGSANVVGGVTTVMNVLPRRPLSESVIRVEAGLKCALGENPKAIHGKNGKAPVTRMGVAAMLREQFVKAENYRQQSERDIRMEPLLKALDGEIPVFIHAHRADDILTALRIKEEFGLDLHIEHVTEGHLIVDELRKYSGDVAFTIGPTLSNRSKVELGNISWETYKELADHEVPFAMTTDHPVVPISHLRTSMIQAAAHGLDKQKALDAITIEAAKNLDVSDAKGSIEPGKDADLVLWSGDPFDYSSGVLQTFVKGDRVFQKNT</sequence>
<dbReference type="AlphaFoldDB" id="A0A1G8R1Y2"/>
<gene>
    <name evidence="2" type="ORF">SAMN04490247_0764</name>
</gene>
<dbReference type="InterPro" id="IPR032466">
    <property type="entry name" value="Metal_Hydrolase"/>
</dbReference>
<dbReference type="CDD" id="cd01309">
    <property type="entry name" value="Met_dep_hydrolase_C"/>
    <property type="match status" value="1"/>
</dbReference>
<dbReference type="OrthoDB" id="9802793at2"/>